<dbReference type="GO" id="GO:0043495">
    <property type="term" value="F:protein-membrane adaptor activity"/>
    <property type="evidence" value="ECO:0007669"/>
    <property type="project" value="TreeGrafter"/>
</dbReference>
<comment type="catalytic activity">
    <reaction evidence="10">
        <text>a 1,2-diacyl-sn-glycero-3-phospho-L-serine(in) = a 1,2-diacyl-sn-glycero-3-phospho-L-serine(out)</text>
        <dbReference type="Rhea" id="RHEA:38663"/>
        <dbReference type="ChEBI" id="CHEBI:57262"/>
    </reaction>
</comment>
<comment type="subcellular location">
    <subcellularLocation>
        <location evidence="1">Endoplasmic reticulum membrane</location>
        <topology evidence="1">Peripheral membrane protein</topology>
    </subcellularLocation>
    <subcellularLocation>
        <location evidence="2">Preautophagosomal structure membrane</location>
        <topology evidence="2">Peripheral membrane protein</topology>
    </subcellularLocation>
</comment>
<dbReference type="KEGG" id="kaf:KAFR_0A08080"/>
<evidence type="ECO:0000256" key="7">
    <source>
        <dbReference type="ARBA" id="ARBA00023006"/>
    </source>
</evidence>
<evidence type="ECO:0000256" key="5">
    <source>
        <dbReference type="ARBA" id="ARBA00022448"/>
    </source>
</evidence>
<dbReference type="EMBL" id="HE650821">
    <property type="protein sequence ID" value="CCF56242.1"/>
    <property type="molecule type" value="Genomic_DNA"/>
</dbReference>
<keyword evidence="9" id="KW-0472">Membrane</keyword>
<reference evidence="14 15" key="1">
    <citation type="journal article" date="2011" name="Proc. Natl. Acad. Sci. U.S.A.">
        <title>Evolutionary erosion of yeast sex chromosomes by mating-type switching accidents.</title>
        <authorList>
            <person name="Gordon J.L."/>
            <person name="Armisen D."/>
            <person name="Proux-Wera E."/>
            <person name="Oheigeartaigh S.S."/>
            <person name="Byrne K.P."/>
            <person name="Wolfe K.H."/>
        </authorList>
    </citation>
    <scope>NUCLEOTIDE SEQUENCE [LARGE SCALE GENOMIC DNA]</scope>
    <source>
        <strain evidence="15">ATCC 22294 / BCRC 22015 / CBS 2517 / CECT 1963 / NBRC 1671 / NRRL Y-8276</strain>
    </source>
</reference>
<evidence type="ECO:0000256" key="1">
    <source>
        <dbReference type="ARBA" id="ARBA00004406"/>
    </source>
</evidence>
<keyword evidence="6" id="KW-0256">Endoplasmic reticulum</keyword>
<dbReference type="GO" id="GO:0034727">
    <property type="term" value="P:piecemeal microautophagy of the nucleus"/>
    <property type="evidence" value="ECO:0007669"/>
    <property type="project" value="EnsemblFungi"/>
</dbReference>
<comment type="catalytic activity">
    <reaction evidence="12">
        <text>a 1,2-diacyl-sn-glycero-3-phosphocholine(in) = a 1,2-diacyl-sn-glycero-3-phosphocholine(out)</text>
        <dbReference type="Rhea" id="RHEA:38571"/>
        <dbReference type="ChEBI" id="CHEBI:57643"/>
    </reaction>
</comment>
<evidence type="ECO:0000256" key="10">
    <source>
        <dbReference type="ARBA" id="ARBA00024479"/>
    </source>
</evidence>
<dbReference type="PANTHER" id="PTHR13190:SF1">
    <property type="entry name" value="AUTOPHAGY-RELATED 2, ISOFORM A"/>
    <property type="match status" value="1"/>
</dbReference>
<proteinExistence type="inferred from homology"/>
<evidence type="ECO:0000256" key="12">
    <source>
        <dbReference type="ARBA" id="ARBA00024631"/>
    </source>
</evidence>
<dbReference type="OrthoDB" id="18982at2759"/>
<dbReference type="PANTHER" id="PTHR13190">
    <property type="entry name" value="AUTOPHAGY-RELATED 2, ISOFORM A"/>
    <property type="match status" value="1"/>
</dbReference>
<dbReference type="GO" id="GO:0000045">
    <property type="term" value="P:autophagosome assembly"/>
    <property type="evidence" value="ECO:0007669"/>
    <property type="project" value="EnsemblFungi"/>
</dbReference>
<evidence type="ECO:0000256" key="3">
    <source>
        <dbReference type="ARBA" id="ARBA00009714"/>
    </source>
</evidence>
<comment type="catalytic activity">
    <reaction evidence="11">
        <text>a 1,2-diacyl-sn-glycero-3-phosphoethanolamine(in) = a 1,2-diacyl-sn-glycero-3-phosphoethanolamine(out)</text>
        <dbReference type="Rhea" id="RHEA:38895"/>
        <dbReference type="ChEBI" id="CHEBI:64612"/>
    </reaction>
</comment>
<keyword evidence="7" id="KW-0072">Autophagy</keyword>
<gene>
    <name evidence="14" type="primary">KAFR0A08080</name>
    <name evidence="14" type="ORF">KAFR_0A08080</name>
</gene>
<evidence type="ECO:0000256" key="13">
    <source>
        <dbReference type="SAM" id="SignalP"/>
    </source>
</evidence>
<evidence type="ECO:0000256" key="2">
    <source>
        <dbReference type="ARBA" id="ARBA00004623"/>
    </source>
</evidence>
<dbReference type="STRING" id="1071382.H2APE2"/>
<dbReference type="InterPro" id="IPR026849">
    <property type="entry name" value="ATG2"/>
</dbReference>
<dbReference type="GO" id="GO:0061723">
    <property type="term" value="P:glycophagy"/>
    <property type="evidence" value="ECO:0007669"/>
    <property type="project" value="TreeGrafter"/>
</dbReference>
<dbReference type="GO" id="GO:0032991">
    <property type="term" value="C:protein-containing complex"/>
    <property type="evidence" value="ECO:0007669"/>
    <property type="project" value="EnsemblFungi"/>
</dbReference>
<dbReference type="GO" id="GO:0032266">
    <property type="term" value="F:phosphatidylinositol-3-phosphate binding"/>
    <property type="evidence" value="ECO:0007669"/>
    <property type="project" value="EnsemblFungi"/>
</dbReference>
<dbReference type="GO" id="GO:0000422">
    <property type="term" value="P:autophagy of mitochondrion"/>
    <property type="evidence" value="ECO:0007669"/>
    <property type="project" value="EnsemblFungi"/>
</dbReference>
<dbReference type="GO" id="GO:0061908">
    <property type="term" value="C:phagophore"/>
    <property type="evidence" value="ECO:0007669"/>
    <property type="project" value="EnsemblFungi"/>
</dbReference>
<dbReference type="eggNOG" id="KOG2993">
    <property type="taxonomic scope" value="Eukaryota"/>
</dbReference>
<keyword evidence="13" id="KW-0732">Signal</keyword>
<dbReference type="GO" id="GO:0000425">
    <property type="term" value="P:pexophagy"/>
    <property type="evidence" value="ECO:0007669"/>
    <property type="project" value="EnsemblFungi"/>
</dbReference>
<sequence>MGFWFSQGIQKRLLLYLLQQISLFSNLNLTNIDVSLGSKSKFSFKDVDLSVSEIEIPHIVVRSGKVQFLDLELTVSGGLDVKGKGISVDIHIPKCRPDSADSDSVGYSFSLAKSMHDLANSLVNLEEVQPTGEATIQIDDDTFDGLKKPSTLESVRNKVLNSALGNLSVILQDITIIVLDDDDEQILQQKLDKIRFTSKENNIRSILIEGVEISHFTGKEQQKYGDAPISEDNQLRDAMCSSKIGDASLYMSALDVQSLSIVENDKTSNKKLLNINKVSILFQGLASVSDLSILNLEIDVEHVDIHLENIIKITDTLFFNIMQIVMKELSSKQDVKNEDKFQQDVTKTLGYRRFQKEQADGTFNFLSFVRVNIISIHIVSGIALSFAQTYMNQLSNGDYIVKINSLGSGGNTLGSKKSGPGPIFQAKIRQNIELEILDELDINLKIYEIPLLVSFLKQLQGFVASLRNKALPKQTKSRSPSNMETSFKSNDIAVSLEMGDYKLSILCHPLSFNSKQGLLKTKKIGLLKHDNNSFKESLKLSDVSLSFYKNPQELGSFTKTLEESIVYTNILGNINHISVKDELNELQDLIADLSNLLSSVDMSPEITKKTDKRQNLRKSVQILNSSSIIYKHRYTATLILVVSTISWKLQDTGPNQMLGSFKGECLHNSLILSETENSVIFHSRNLQMDRILPDKTKENIISVAKPSSQLKPVLYISLDYTSSTHETRVIFNNVSIHYYSKWLDIIKKAANRRTEIYNPGNSKENNQTTKTAIDLKIAESSIILHPYRLKACLLVAIDQLISKINLEEFNIRGMIKSGTLLLIDDVSHIKKTHRGRTSLLSTYYVHRGFSTAGRIESACFNLKKMVKYLDVTLQISYIGLSVCADAFHTLIQLCIDLKYPETFPDEKMYRVEPRNPIDVFENVDKNFFDNLRSPDVANSPTNTKRSISMVESFLNGLTASGSDYTGTREMVKEAKDSSSSQGNASINLHEDYIDLKSDQIVAQEDKPYSSSEEKLKDIAIKVNLDIKKIILKLFDGFDWKYTRRLITTTVDEVSETAANMAEVVESSPGEDNTNQMLETSIFESIYITADKKGKDSLEKNLNKTIQEELTSNDRLNLYPSKTYKASINAENLKVLLFNLNTDNPTEEESDNSVDLTNKIELSVEKFEIMDNVMTSTWNKFLAPLKNESSLQHYPMLSLNYDMVRPIDYLAAIESIIDIKIAPLRLHVDQNTLDFLTRFFEFKDRRFQLIDEYPEQIFIQKFCMNRVKVKLDYKPKKVDYNGLKSGHASEFMNFFTLDGSTILLKDVKLIGVNGFEELGTILKNIWTPDITKKQLGGVIEGISPIKTLMSLSTGIKSLVTVLLSEYQNDDPHIRRTLKQNGNVFLRTTAGDFIKLSTKVVNGTQTILENTEELLGGKGMSLRAEYDLSTIDIDKLLCEDQLLGRNNPRVDGKGPTAVVIDASKSDSNNMVQPKIVSLYADQPLDIHKGLEEAYHSLEKHMSIAYNAIWRVRGDIRRNVQEGKGAKAAAVTVARAAPVAIIRPLIGATEALSKTLQGVVNQFNKEQAEDLKDKYKHIR</sequence>
<dbReference type="GO" id="GO:0120013">
    <property type="term" value="F:lipid transfer activity"/>
    <property type="evidence" value="ECO:0007669"/>
    <property type="project" value="EnsemblFungi"/>
</dbReference>
<dbReference type="GO" id="GO:0097632">
    <property type="term" value="C:extrinsic component of phagophore assembly site membrane"/>
    <property type="evidence" value="ECO:0007669"/>
    <property type="project" value="EnsemblFungi"/>
</dbReference>
<evidence type="ECO:0000313" key="14">
    <source>
        <dbReference type="EMBL" id="CCF56242.1"/>
    </source>
</evidence>
<dbReference type="InParanoid" id="H2APE2"/>
<feature type="chain" id="PRO_5013379647" description="Autophagy-related protein 2" evidence="13">
    <location>
        <begin position="16"/>
        <end position="1576"/>
    </location>
</feature>
<evidence type="ECO:0000256" key="8">
    <source>
        <dbReference type="ARBA" id="ARBA00023055"/>
    </source>
</evidence>
<dbReference type="Proteomes" id="UP000005220">
    <property type="component" value="Chromosome 1"/>
</dbReference>
<dbReference type="HOGENOM" id="CLU_000626_3_0_1"/>
<accession>H2APE2</accession>
<feature type="signal peptide" evidence="13">
    <location>
        <begin position="1"/>
        <end position="15"/>
    </location>
</feature>
<evidence type="ECO:0000256" key="9">
    <source>
        <dbReference type="ARBA" id="ARBA00023136"/>
    </source>
</evidence>
<dbReference type="Pfam" id="PF13329">
    <property type="entry name" value="ATG2_CAD"/>
    <property type="match status" value="1"/>
</dbReference>
<dbReference type="FunCoup" id="H2APE2">
    <property type="interactions" value="63"/>
</dbReference>
<comment type="similarity">
    <text evidence="3">Belongs to the ATG2 family.</text>
</comment>
<dbReference type="GO" id="GO:0032258">
    <property type="term" value="P:cytoplasm to vacuole targeting by the Cvt pathway"/>
    <property type="evidence" value="ECO:0007669"/>
    <property type="project" value="EnsemblFungi"/>
</dbReference>
<name>H2APE2_KAZAF</name>
<dbReference type="GeneID" id="13886107"/>
<keyword evidence="15" id="KW-1185">Reference proteome</keyword>
<dbReference type="RefSeq" id="XP_003955377.1">
    <property type="nucleotide sequence ID" value="XM_003955328.1"/>
</dbReference>
<evidence type="ECO:0000256" key="4">
    <source>
        <dbReference type="ARBA" id="ARBA00018070"/>
    </source>
</evidence>
<evidence type="ECO:0000256" key="11">
    <source>
        <dbReference type="ARBA" id="ARBA00024615"/>
    </source>
</evidence>
<keyword evidence="5" id="KW-0813">Transport</keyword>
<evidence type="ECO:0000313" key="15">
    <source>
        <dbReference type="Proteomes" id="UP000005220"/>
    </source>
</evidence>
<dbReference type="GO" id="GO:0005789">
    <property type="term" value="C:endoplasmic reticulum membrane"/>
    <property type="evidence" value="ECO:0007669"/>
    <property type="project" value="UniProtKB-SubCell"/>
</dbReference>
<evidence type="ECO:0000256" key="6">
    <source>
        <dbReference type="ARBA" id="ARBA00022824"/>
    </source>
</evidence>
<dbReference type="GO" id="GO:0061709">
    <property type="term" value="P:reticulophagy"/>
    <property type="evidence" value="ECO:0007669"/>
    <property type="project" value="EnsemblFungi"/>
</dbReference>
<organism evidence="14 15">
    <name type="scientific">Kazachstania africana (strain ATCC 22294 / BCRC 22015 / CBS 2517 / CECT 1963 / NBRC 1671 / NRRL Y-8276)</name>
    <name type="common">Yeast</name>
    <name type="synonym">Kluyveromyces africanus</name>
    <dbReference type="NCBI Taxonomy" id="1071382"/>
    <lineage>
        <taxon>Eukaryota</taxon>
        <taxon>Fungi</taxon>
        <taxon>Dikarya</taxon>
        <taxon>Ascomycota</taxon>
        <taxon>Saccharomycotina</taxon>
        <taxon>Saccharomycetes</taxon>
        <taxon>Saccharomycetales</taxon>
        <taxon>Saccharomycetaceae</taxon>
        <taxon>Kazachstania</taxon>
    </lineage>
</organism>
<keyword evidence="8" id="KW-0445">Lipid transport</keyword>
<protein>
    <recommendedName>
        <fullName evidence="4">Autophagy-related protein 2</fullName>
    </recommendedName>
</protein>